<evidence type="ECO:0000256" key="6">
    <source>
        <dbReference type="SAM" id="MobiDB-lite"/>
    </source>
</evidence>
<name>A0AAN9LLM1_CANGL</name>
<keyword evidence="4" id="KW-0804">Transcription</keyword>
<evidence type="ECO:0000256" key="2">
    <source>
        <dbReference type="ARBA" id="ARBA00023015"/>
    </source>
</evidence>
<evidence type="ECO:0000256" key="1">
    <source>
        <dbReference type="ARBA" id="ARBA00004123"/>
    </source>
</evidence>
<comment type="caution">
    <text evidence="8">The sequence shown here is derived from an EMBL/GenBank/DDBJ whole genome shotgun (WGS) entry which is preliminary data.</text>
</comment>
<feature type="region of interest" description="Disordered" evidence="6">
    <location>
        <begin position="111"/>
        <end position="170"/>
    </location>
</feature>
<evidence type="ECO:0000256" key="3">
    <source>
        <dbReference type="ARBA" id="ARBA00023125"/>
    </source>
</evidence>
<dbReference type="PROSITE" id="PS50863">
    <property type="entry name" value="B3"/>
    <property type="match status" value="2"/>
</dbReference>
<feature type="domain" description="TF-B3" evidence="7">
    <location>
        <begin position="184"/>
        <end position="284"/>
    </location>
</feature>
<feature type="domain" description="TF-B3" evidence="7">
    <location>
        <begin position="1"/>
        <end position="88"/>
    </location>
</feature>
<dbReference type="EMBL" id="JAYMYQ010000004">
    <property type="protein sequence ID" value="KAK7337901.1"/>
    <property type="molecule type" value="Genomic_DNA"/>
</dbReference>
<evidence type="ECO:0000313" key="8">
    <source>
        <dbReference type="EMBL" id="KAK7337901.1"/>
    </source>
</evidence>
<dbReference type="SMART" id="SM01019">
    <property type="entry name" value="B3"/>
    <property type="match status" value="2"/>
</dbReference>
<dbReference type="Gene3D" id="2.40.330.10">
    <property type="entry name" value="DNA-binding pseudobarrel domain"/>
    <property type="match status" value="2"/>
</dbReference>
<accession>A0AAN9LLM1</accession>
<evidence type="ECO:0000259" key="7">
    <source>
        <dbReference type="PROSITE" id="PS50863"/>
    </source>
</evidence>
<dbReference type="PANTHER" id="PTHR31920:SF149">
    <property type="entry name" value="B3 DOMAIN-CONTAINING PROTEIN OS01G0723500-LIKE ISOFORM X1"/>
    <property type="match status" value="1"/>
</dbReference>
<proteinExistence type="predicted"/>
<keyword evidence="5" id="KW-0539">Nucleus</keyword>
<dbReference type="Pfam" id="PF02362">
    <property type="entry name" value="B3"/>
    <property type="match status" value="2"/>
</dbReference>
<gene>
    <name evidence="8" type="ORF">VNO77_18492</name>
</gene>
<sequence length="287" mass="32865">MADTLSTQHKQIPKSFTKFFNGITPCKATLVDHDRNSWDIHLEKIEDRLVFKSGWEQFAKEKGLEEGDFLVFQYDDKSTFYVKIFSRTGCRKVAEAPASCAKSLPIVNSDEHSVPTCNKTQRGRKRKHPPTGLKINEKSMSEGPSEGARSKSRGVYEENDNRHEKKPDPAECVSLPPGCVPLQNPHFEIYFSPWKLNRVEIPRGLLRKLNITMSPEINLRDEKNRLWPVKIMNMEEGTRKYLGAGWSNFRKGNNIEEGHLCDFELVIDKANVVKELLVRLCISKCSN</sequence>
<protein>
    <recommendedName>
        <fullName evidence="7">TF-B3 domain-containing protein</fullName>
    </recommendedName>
</protein>
<dbReference type="InterPro" id="IPR050655">
    <property type="entry name" value="Plant_B3_domain"/>
</dbReference>
<dbReference type="GO" id="GO:0005634">
    <property type="term" value="C:nucleus"/>
    <property type="evidence" value="ECO:0007669"/>
    <property type="project" value="UniProtKB-SubCell"/>
</dbReference>
<organism evidence="8 9">
    <name type="scientific">Canavalia gladiata</name>
    <name type="common">Sword bean</name>
    <name type="synonym">Dolichos gladiatus</name>
    <dbReference type="NCBI Taxonomy" id="3824"/>
    <lineage>
        <taxon>Eukaryota</taxon>
        <taxon>Viridiplantae</taxon>
        <taxon>Streptophyta</taxon>
        <taxon>Embryophyta</taxon>
        <taxon>Tracheophyta</taxon>
        <taxon>Spermatophyta</taxon>
        <taxon>Magnoliopsida</taxon>
        <taxon>eudicotyledons</taxon>
        <taxon>Gunneridae</taxon>
        <taxon>Pentapetalae</taxon>
        <taxon>rosids</taxon>
        <taxon>fabids</taxon>
        <taxon>Fabales</taxon>
        <taxon>Fabaceae</taxon>
        <taxon>Papilionoideae</taxon>
        <taxon>50 kb inversion clade</taxon>
        <taxon>NPAAA clade</taxon>
        <taxon>indigoferoid/millettioid clade</taxon>
        <taxon>Phaseoleae</taxon>
        <taxon>Canavalia</taxon>
    </lineage>
</organism>
<dbReference type="AlphaFoldDB" id="A0AAN9LLM1"/>
<keyword evidence="9" id="KW-1185">Reference proteome</keyword>
<dbReference type="InterPro" id="IPR015300">
    <property type="entry name" value="DNA-bd_pseudobarrel_sf"/>
</dbReference>
<dbReference type="SUPFAM" id="SSF101936">
    <property type="entry name" value="DNA-binding pseudobarrel domain"/>
    <property type="match status" value="2"/>
</dbReference>
<evidence type="ECO:0000256" key="5">
    <source>
        <dbReference type="ARBA" id="ARBA00023242"/>
    </source>
</evidence>
<evidence type="ECO:0000313" key="9">
    <source>
        <dbReference type="Proteomes" id="UP001367508"/>
    </source>
</evidence>
<feature type="compositionally biased region" description="Basic and acidic residues" evidence="6">
    <location>
        <begin position="154"/>
        <end position="169"/>
    </location>
</feature>
<dbReference type="GO" id="GO:0003677">
    <property type="term" value="F:DNA binding"/>
    <property type="evidence" value="ECO:0007669"/>
    <property type="project" value="UniProtKB-KW"/>
</dbReference>
<dbReference type="Proteomes" id="UP001367508">
    <property type="component" value="Unassembled WGS sequence"/>
</dbReference>
<evidence type="ECO:0000256" key="4">
    <source>
        <dbReference type="ARBA" id="ARBA00023163"/>
    </source>
</evidence>
<dbReference type="PANTHER" id="PTHR31920">
    <property type="entry name" value="B3 DOMAIN-CONTAINING"/>
    <property type="match status" value="1"/>
</dbReference>
<comment type="subcellular location">
    <subcellularLocation>
        <location evidence="1">Nucleus</location>
    </subcellularLocation>
</comment>
<reference evidence="8 9" key="1">
    <citation type="submission" date="2024-01" db="EMBL/GenBank/DDBJ databases">
        <title>The genomes of 5 underutilized Papilionoideae crops provide insights into root nodulation and disease resistanc.</title>
        <authorList>
            <person name="Jiang F."/>
        </authorList>
    </citation>
    <scope>NUCLEOTIDE SEQUENCE [LARGE SCALE GENOMIC DNA]</scope>
    <source>
        <strain evidence="8">LVBAO_FW01</strain>
        <tissue evidence="8">Leaves</tissue>
    </source>
</reference>
<dbReference type="InterPro" id="IPR003340">
    <property type="entry name" value="B3_DNA-bd"/>
</dbReference>
<keyword evidence="3" id="KW-0238">DNA-binding</keyword>
<keyword evidence="2" id="KW-0805">Transcription regulation</keyword>
<dbReference type="CDD" id="cd10017">
    <property type="entry name" value="B3_DNA"/>
    <property type="match status" value="2"/>
</dbReference>